<feature type="region of interest" description="Disordered" evidence="1">
    <location>
        <begin position="45"/>
        <end position="218"/>
    </location>
</feature>
<dbReference type="HOGENOM" id="CLU_030195_1_0_1"/>
<protein>
    <recommendedName>
        <fullName evidence="2">DUF7872 domain-containing protein</fullName>
    </recommendedName>
</protein>
<feature type="compositionally biased region" description="Polar residues" evidence="1">
    <location>
        <begin position="45"/>
        <end position="54"/>
    </location>
</feature>
<dbReference type="InterPro" id="IPR057194">
    <property type="entry name" value="DUF7872"/>
</dbReference>
<dbReference type="EMBL" id="GL883105">
    <property type="protein sequence ID" value="EGG07237.1"/>
    <property type="molecule type" value="Genomic_DNA"/>
</dbReference>
<evidence type="ECO:0000259" key="2">
    <source>
        <dbReference type="Pfam" id="PF25278"/>
    </source>
</evidence>
<evidence type="ECO:0000313" key="3">
    <source>
        <dbReference type="EMBL" id="EGG07237.1"/>
    </source>
</evidence>
<dbReference type="KEGG" id="mlr:MELLADRAFT_106041"/>
<dbReference type="PANTHER" id="PTHR33339">
    <property type="entry name" value="LYSM DOMAIN-CONTAINING PROTEIN"/>
    <property type="match status" value="1"/>
</dbReference>
<dbReference type="eggNOG" id="ENOG502SFVM">
    <property type="taxonomic scope" value="Eukaryota"/>
</dbReference>
<feature type="compositionally biased region" description="Polar residues" evidence="1">
    <location>
        <begin position="79"/>
        <end position="100"/>
    </location>
</feature>
<feature type="domain" description="DUF7872" evidence="2">
    <location>
        <begin position="406"/>
        <end position="618"/>
    </location>
</feature>
<dbReference type="Proteomes" id="UP000001072">
    <property type="component" value="Unassembled WGS sequence"/>
</dbReference>
<accession>F4RK63</accession>
<name>F4RK63_MELLP</name>
<dbReference type="Pfam" id="PF25278">
    <property type="entry name" value="DUF7872"/>
    <property type="match status" value="1"/>
</dbReference>
<evidence type="ECO:0000256" key="1">
    <source>
        <dbReference type="SAM" id="MobiDB-lite"/>
    </source>
</evidence>
<dbReference type="OrthoDB" id="2501761at2759"/>
<feature type="compositionally biased region" description="Basic residues" evidence="1">
    <location>
        <begin position="62"/>
        <end position="78"/>
    </location>
</feature>
<evidence type="ECO:0000313" key="4">
    <source>
        <dbReference type="Proteomes" id="UP000001072"/>
    </source>
</evidence>
<dbReference type="PANTHER" id="PTHR33339:SF1">
    <property type="entry name" value="LYSM DOMAIN-CONTAINING PROTEIN"/>
    <property type="match status" value="1"/>
</dbReference>
<dbReference type="AlphaFoldDB" id="F4RK63"/>
<dbReference type="VEuPathDB" id="FungiDB:MELLADRAFT_106041"/>
<feature type="compositionally biased region" description="Low complexity" evidence="1">
    <location>
        <begin position="101"/>
        <end position="211"/>
    </location>
</feature>
<reference evidence="4" key="1">
    <citation type="journal article" date="2011" name="Proc. Natl. Acad. Sci. U.S.A.">
        <title>Obligate biotrophy features unraveled by the genomic analysis of rust fungi.</title>
        <authorList>
            <person name="Duplessis S."/>
            <person name="Cuomo C.A."/>
            <person name="Lin Y.-C."/>
            <person name="Aerts A."/>
            <person name="Tisserant E."/>
            <person name="Veneault-Fourrey C."/>
            <person name="Joly D.L."/>
            <person name="Hacquard S."/>
            <person name="Amselem J."/>
            <person name="Cantarel B.L."/>
            <person name="Chiu R."/>
            <person name="Coutinho P.M."/>
            <person name="Feau N."/>
            <person name="Field M."/>
            <person name="Frey P."/>
            <person name="Gelhaye E."/>
            <person name="Goldberg J."/>
            <person name="Grabherr M.G."/>
            <person name="Kodira C.D."/>
            <person name="Kohler A."/>
            <person name="Kuees U."/>
            <person name="Lindquist E.A."/>
            <person name="Lucas S.M."/>
            <person name="Mago R."/>
            <person name="Mauceli E."/>
            <person name="Morin E."/>
            <person name="Murat C."/>
            <person name="Pangilinan J.L."/>
            <person name="Park R."/>
            <person name="Pearson M."/>
            <person name="Quesneville H."/>
            <person name="Rouhier N."/>
            <person name="Sakthikumar S."/>
            <person name="Salamov A.A."/>
            <person name="Schmutz J."/>
            <person name="Selles B."/>
            <person name="Shapiro H."/>
            <person name="Tanguay P."/>
            <person name="Tuskan G.A."/>
            <person name="Henrissat B."/>
            <person name="Van de Peer Y."/>
            <person name="Rouze P."/>
            <person name="Ellis J.G."/>
            <person name="Dodds P.N."/>
            <person name="Schein J.E."/>
            <person name="Zhong S."/>
            <person name="Hamelin R.C."/>
            <person name="Grigoriev I.V."/>
            <person name="Szabo L.J."/>
            <person name="Martin F."/>
        </authorList>
    </citation>
    <scope>NUCLEOTIDE SEQUENCE [LARGE SCALE GENOMIC DNA]</scope>
    <source>
        <strain evidence="4">98AG31 / pathotype 3-4-7</strain>
    </source>
</reference>
<dbReference type="InParanoid" id="F4RK63"/>
<sequence>MAHSVFSALILRAIRHPWTTILAATTLGYLSFYWSDYTQSFSDSTLSKPSTLITHQSSPSHHSTKSSRAHLAPLRKRAGSNSANPQGQNYGTNEGQTSLYNSNNMQTNNNMNNNNMQNNNNLNNNNLNNNNLNNNDNLYNNNIPNNNNLNNNNMANNNNLGSDNNNLNNNNIPNNNNLNNNNMENNNNLGSDNNNNNNLGGNNDFPNNNGLGNYGNSRLPSFGQFPPLDRQCKAMPMEEATWKTLQMDDYMQKLPDGNTMSLEAFAVKMNYTNFICGIGASCWAGQPCYPLGLKDFYILYSVQQYNTYMNIYADAVGYGIGLVQSTINALIASLFPAQDTTMIKNMKANMGVQAAFSQVTGAVLLDLFTALTAATGPIGMAFNVLGQVIVAGMATVAVVIQEPPGPLKDGFDQWSNVAYYLTQYQQLLRKQIDDTLKKRIQSGISTDEGMFGVIKGGTFLPPAQMINLPDFTDRVRNITTAMGINLILNRSGCQEKGLNGASEDPSRISYCRKPGGTMYNLFISHGDDAFWQIENGQVIQESFGYSPELIIMSSVRCQKLNRGYRYSPWADGKSTPQDVTDTCVFNLPVCFLDHKDTRDRISRDHKRFSPGKACKMEGMPLM</sequence>
<organism evidence="4">
    <name type="scientific">Melampsora larici-populina (strain 98AG31 / pathotype 3-4-7)</name>
    <name type="common">Poplar leaf rust fungus</name>
    <dbReference type="NCBI Taxonomy" id="747676"/>
    <lineage>
        <taxon>Eukaryota</taxon>
        <taxon>Fungi</taxon>
        <taxon>Dikarya</taxon>
        <taxon>Basidiomycota</taxon>
        <taxon>Pucciniomycotina</taxon>
        <taxon>Pucciniomycetes</taxon>
        <taxon>Pucciniales</taxon>
        <taxon>Melampsoraceae</taxon>
        <taxon>Melampsora</taxon>
    </lineage>
</organism>
<proteinExistence type="predicted"/>
<dbReference type="GeneID" id="18922789"/>
<gene>
    <name evidence="3" type="ORF">MELLADRAFT_106041</name>
</gene>
<dbReference type="RefSeq" id="XP_007409679.1">
    <property type="nucleotide sequence ID" value="XM_007409617.1"/>
</dbReference>
<keyword evidence="4" id="KW-1185">Reference proteome</keyword>